<sequence>MQSEQPIGIFDSGVGGLSIARGIRGLLPAEDVLYIADSRHAPYGDKPHDFILSRSMALTAYLVEQGAKAVVVACNTVTLATIRALRERFEVPIVGVEPGVKPAVLASRSGVIGVLATASTVASPGIRSLIGRFSAGKRVLLQPCPGLADQVERLALDTPETRSLVSRYLEPLIEAGVDTLVLGCTHYPFLTPLIRERVGSDVEIIETGEAVAREVRRRLAEDDLLRDEFSGAAPGSRLFTSAREAGTQRILEALWPYPAAISVLPGLPSVPART</sequence>
<dbReference type="InterPro" id="IPR033134">
    <property type="entry name" value="Asp/Glu_racemase_AS_2"/>
</dbReference>
<dbReference type="PANTHER" id="PTHR21198">
    <property type="entry name" value="GLUTAMATE RACEMASE"/>
    <property type="match status" value="1"/>
</dbReference>
<dbReference type="InterPro" id="IPR001920">
    <property type="entry name" value="Asp/Glu_race"/>
</dbReference>
<dbReference type="InterPro" id="IPR004391">
    <property type="entry name" value="Glu_race"/>
</dbReference>
<dbReference type="GO" id="GO:0008881">
    <property type="term" value="F:glutamate racemase activity"/>
    <property type="evidence" value="ECO:0007669"/>
    <property type="project" value="UniProtKB-EC"/>
</dbReference>
<proteinExistence type="inferred from homology"/>
<dbReference type="Pfam" id="PF01177">
    <property type="entry name" value="Asp_Glu_race"/>
    <property type="match status" value="1"/>
</dbReference>
<protein>
    <recommendedName>
        <fullName evidence="2">glutamate racemase</fullName>
        <ecNumber evidence="2">5.1.1.3</ecNumber>
    </recommendedName>
</protein>
<evidence type="ECO:0000256" key="5">
    <source>
        <dbReference type="ARBA" id="ARBA00023235"/>
    </source>
</evidence>
<dbReference type="EMBL" id="MN079082">
    <property type="protein sequence ID" value="QEA04311.1"/>
    <property type="molecule type" value="Genomic_DNA"/>
</dbReference>
<dbReference type="FunFam" id="3.40.50.1860:FF:000001">
    <property type="entry name" value="Glutamate racemase"/>
    <property type="match status" value="1"/>
</dbReference>
<reference evidence="7" key="1">
    <citation type="submission" date="2019-06" db="EMBL/GenBank/DDBJ databases">
        <authorList>
            <person name="Murdoch R.W."/>
            <person name="Fathepure B."/>
        </authorList>
    </citation>
    <scope>NUCLEOTIDE SEQUENCE</scope>
</reference>
<dbReference type="NCBIfam" id="TIGR00067">
    <property type="entry name" value="glut_race"/>
    <property type="match status" value="1"/>
</dbReference>
<dbReference type="AlphaFoldDB" id="A0A5B8R757"/>
<keyword evidence="4" id="KW-0573">Peptidoglycan synthesis</keyword>
<dbReference type="Gene3D" id="3.40.50.1860">
    <property type="match status" value="2"/>
</dbReference>
<dbReference type="HAMAP" id="MF_00258">
    <property type="entry name" value="Glu_racemase"/>
    <property type="match status" value="1"/>
</dbReference>
<accession>A0A5B8R757</accession>
<evidence type="ECO:0000256" key="3">
    <source>
        <dbReference type="ARBA" id="ARBA00022960"/>
    </source>
</evidence>
<dbReference type="InterPro" id="IPR015942">
    <property type="entry name" value="Asp/Glu/hydantoin_racemase"/>
</dbReference>
<dbReference type="SUPFAM" id="SSF53681">
    <property type="entry name" value="Aspartate/glutamate racemase"/>
    <property type="match status" value="2"/>
</dbReference>
<dbReference type="GO" id="GO:0071555">
    <property type="term" value="P:cell wall organization"/>
    <property type="evidence" value="ECO:0007669"/>
    <property type="project" value="UniProtKB-KW"/>
</dbReference>
<evidence type="ECO:0000256" key="1">
    <source>
        <dbReference type="ARBA" id="ARBA00001602"/>
    </source>
</evidence>
<evidence type="ECO:0000256" key="4">
    <source>
        <dbReference type="ARBA" id="ARBA00022984"/>
    </source>
</evidence>
<evidence type="ECO:0000256" key="2">
    <source>
        <dbReference type="ARBA" id="ARBA00013090"/>
    </source>
</evidence>
<organism evidence="7">
    <name type="scientific">uncultured organism</name>
    <dbReference type="NCBI Taxonomy" id="155900"/>
    <lineage>
        <taxon>unclassified sequences</taxon>
        <taxon>environmental samples</taxon>
    </lineage>
</organism>
<dbReference type="PANTHER" id="PTHR21198:SF2">
    <property type="entry name" value="GLUTAMATE RACEMASE"/>
    <property type="match status" value="1"/>
</dbReference>
<comment type="catalytic activity">
    <reaction evidence="1">
        <text>L-glutamate = D-glutamate</text>
        <dbReference type="Rhea" id="RHEA:12813"/>
        <dbReference type="ChEBI" id="CHEBI:29985"/>
        <dbReference type="ChEBI" id="CHEBI:29986"/>
        <dbReference type="EC" id="5.1.1.3"/>
    </reaction>
</comment>
<keyword evidence="3" id="KW-0133">Cell shape</keyword>
<gene>
    <name evidence="7" type="primary">murI</name>
    <name evidence="7" type="ORF">KBTEX_00619</name>
</gene>
<dbReference type="PROSITE" id="PS00924">
    <property type="entry name" value="ASP_GLU_RACEMASE_2"/>
    <property type="match status" value="1"/>
</dbReference>
<dbReference type="EC" id="5.1.1.3" evidence="2"/>
<name>A0A5B8R757_9ZZZZ</name>
<evidence type="ECO:0000313" key="7">
    <source>
        <dbReference type="EMBL" id="QEA04311.1"/>
    </source>
</evidence>
<keyword evidence="5 7" id="KW-0413">Isomerase</keyword>
<evidence type="ECO:0000256" key="6">
    <source>
        <dbReference type="ARBA" id="ARBA00023316"/>
    </source>
</evidence>
<keyword evidence="6" id="KW-0961">Cell wall biogenesis/degradation</keyword>